<evidence type="ECO:0008006" key="4">
    <source>
        <dbReference type="Google" id="ProtNLM"/>
    </source>
</evidence>
<feature type="region of interest" description="Disordered" evidence="1">
    <location>
        <begin position="144"/>
        <end position="163"/>
    </location>
</feature>
<feature type="compositionally biased region" description="Low complexity" evidence="1">
    <location>
        <begin position="150"/>
        <end position="163"/>
    </location>
</feature>
<name>A0A172QUT7_9CORY</name>
<evidence type="ECO:0000313" key="2">
    <source>
        <dbReference type="EMBL" id="ANE04463.1"/>
    </source>
</evidence>
<dbReference type="STRING" id="1652495.ccrud_09800"/>
<dbReference type="RefSeq" id="WP_066566862.1">
    <property type="nucleotide sequence ID" value="NZ_CP015622.1"/>
</dbReference>
<dbReference type="AlphaFoldDB" id="A0A172QUT7"/>
<protein>
    <recommendedName>
        <fullName evidence="4">P24</fullName>
    </recommendedName>
</protein>
<evidence type="ECO:0000313" key="3">
    <source>
        <dbReference type="Proteomes" id="UP000076929"/>
    </source>
</evidence>
<dbReference type="KEGG" id="ccjz:ccrud_09800"/>
<dbReference type="Proteomes" id="UP000076929">
    <property type="component" value="Chromosome"/>
</dbReference>
<sequence length="163" mass="17812">MAIKLSIDLSDATFAELSAVIGYAHQLGVDPDEKLNVEGNVINIEFDGDLHFDDVFDAFDDAEIELDHPREDGPIYAEDLIDDENMDDRRHQSSRNFDDELVNDIKDGVNTVVNGVMDVLSGSGRFGEAGSGFNRGNNFGGPRGNGFFGPFGPFGPNNRGPRF</sequence>
<accession>A0A172QUT7</accession>
<organism evidence="2 3">
    <name type="scientific">Corynebacterium crudilactis</name>
    <dbReference type="NCBI Taxonomy" id="1652495"/>
    <lineage>
        <taxon>Bacteria</taxon>
        <taxon>Bacillati</taxon>
        <taxon>Actinomycetota</taxon>
        <taxon>Actinomycetes</taxon>
        <taxon>Mycobacteriales</taxon>
        <taxon>Corynebacteriaceae</taxon>
        <taxon>Corynebacterium</taxon>
    </lineage>
</organism>
<gene>
    <name evidence="2" type="ORF">ccrud_09800</name>
</gene>
<keyword evidence="3" id="KW-1185">Reference proteome</keyword>
<evidence type="ECO:0000256" key="1">
    <source>
        <dbReference type="SAM" id="MobiDB-lite"/>
    </source>
</evidence>
<dbReference type="EMBL" id="CP015622">
    <property type="protein sequence ID" value="ANE04463.1"/>
    <property type="molecule type" value="Genomic_DNA"/>
</dbReference>
<dbReference type="OrthoDB" id="4412344at2"/>
<reference evidence="2 3" key="1">
    <citation type="submission" date="2016-05" db="EMBL/GenBank/DDBJ databases">
        <title>Complete genome sequence of Corynebacterium crudilactis, a new Corynebacterium species isolated from raw cow's milk.</title>
        <authorList>
            <person name="Christian R."/>
            <person name="Zimmermann J."/>
            <person name="Lipski A."/>
            <person name="Kalinowski J."/>
        </authorList>
    </citation>
    <scope>NUCLEOTIDE SEQUENCE [LARGE SCALE GENOMIC DNA]</scope>
    <source>
        <strain evidence="2 3">JZ16</strain>
    </source>
</reference>
<proteinExistence type="predicted"/>